<evidence type="ECO:0000313" key="13">
    <source>
        <dbReference type="Proteomes" id="UP001590950"/>
    </source>
</evidence>
<dbReference type="EC" id="1.14.18.1" evidence="3"/>
<keyword evidence="8" id="KW-0470">Melanin biosynthesis</keyword>
<keyword evidence="5" id="KW-0560">Oxidoreductase</keyword>
<dbReference type="EMBL" id="JBEFKJ010000026">
    <property type="protein sequence ID" value="KAL2039327.1"/>
    <property type="molecule type" value="Genomic_DNA"/>
</dbReference>
<reference evidence="12 13" key="1">
    <citation type="submission" date="2024-09" db="EMBL/GenBank/DDBJ databases">
        <title>Rethinking Asexuality: The Enigmatic Case of Functional Sexual Genes in Lepraria (Stereocaulaceae).</title>
        <authorList>
            <person name="Doellman M."/>
            <person name="Sun Y."/>
            <person name="Barcenas-Pena A."/>
            <person name="Lumbsch H.T."/>
            <person name="Grewe F."/>
        </authorList>
    </citation>
    <scope>NUCLEOTIDE SEQUENCE [LARGE SCALE GENOMIC DNA]</scope>
    <source>
        <strain evidence="12 13">Mercado 3170</strain>
    </source>
</reference>
<evidence type="ECO:0000259" key="11">
    <source>
        <dbReference type="PROSITE" id="PS00498"/>
    </source>
</evidence>
<dbReference type="PRINTS" id="PR00092">
    <property type="entry name" value="TYROSINASE"/>
</dbReference>
<comment type="similarity">
    <text evidence="2">Belongs to the tyrosinase family.</text>
</comment>
<keyword evidence="7" id="KW-0503">Monooxygenase</keyword>
<dbReference type="InterPro" id="IPR002227">
    <property type="entry name" value="Tyrosinase_Cu-bd"/>
</dbReference>
<dbReference type="PROSITE" id="PS00498">
    <property type="entry name" value="TYROSINASE_2"/>
    <property type="match status" value="1"/>
</dbReference>
<dbReference type="InterPro" id="IPR050316">
    <property type="entry name" value="Tyrosinase/Hemocyanin"/>
</dbReference>
<dbReference type="PANTHER" id="PTHR11474">
    <property type="entry name" value="TYROSINASE FAMILY MEMBER"/>
    <property type="match status" value="1"/>
</dbReference>
<comment type="caution">
    <text evidence="12">The sequence shown here is derived from an EMBL/GenBank/DDBJ whole genome shotgun (WGS) entry which is preliminary data.</text>
</comment>
<dbReference type="InterPro" id="IPR041640">
    <property type="entry name" value="Tyrosinase_C"/>
</dbReference>
<feature type="domain" description="Tyrosinase copper-binding" evidence="11">
    <location>
        <begin position="90"/>
        <end position="101"/>
    </location>
</feature>
<dbReference type="Proteomes" id="UP001590950">
    <property type="component" value="Unassembled WGS sequence"/>
</dbReference>
<dbReference type="PANTHER" id="PTHR11474:SF76">
    <property type="entry name" value="SHKT DOMAIN-CONTAINING PROTEIN"/>
    <property type="match status" value="1"/>
</dbReference>
<dbReference type="SUPFAM" id="SSF48056">
    <property type="entry name" value="Di-copper centre-containing domain"/>
    <property type="match status" value="1"/>
</dbReference>
<comment type="catalytic activity">
    <reaction evidence="9">
        <text>2 L-dopa + O2 = 2 L-dopaquinone + 2 H2O</text>
        <dbReference type="Rhea" id="RHEA:34287"/>
        <dbReference type="ChEBI" id="CHEBI:15377"/>
        <dbReference type="ChEBI" id="CHEBI:15379"/>
        <dbReference type="ChEBI" id="CHEBI:57504"/>
        <dbReference type="ChEBI" id="CHEBI:57924"/>
        <dbReference type="EC" id="1.14.18.1"/>
    </reaction>
</comment>
<proteinExistence type="inferred from homology"/>
<evidence type="ECO:0000313" key="12">
    <source>
        <dbReference type="EMBL" id="KAL2039327.1"/>
    </source>
</evidence>
<keyword evidence="4" id="KW-0479">Metal-binding</keyword>
<evidence type="ECO:0000256" key="5">
    <source>
        <dbReference type="ARBA" id="ARBA00023002"/>
    </source>
</evidence>
<comment type="catalytic activity">
    <reaction evidence="10">
        <text>L-tyrosine + O2 = L-dopaquinone + H2O</text>
        <dbReference type="Rhea" id="RHEA:18117"/>
        <dbReference type="ChEBI" id="CHEBI:15377"/>
        <dbReference type="ChEBI" id="CHEBI:15379"/>
        <dbReference type="ChEBI" id="CHEBI:57924"/>
        <dbReference type="ChEBI" id="CHEBI:58315"/>
        <dbReference type="EC" id="1.14.18.1"/>
    </reaction>
</comment>
<dbReference type="Gene3D" id="1.10.1280.10">
    <property type="entry name" value="Di-copper center containing domain from catechol oxidase"/>
    <property type="match status" value="1"/>
</dbReference>
<gene>
    <name evidence="12" type="ORF">N7G274_007995</name>
</gene>
<evidence type="ECO:0000256" key="8">
    <source>
        <dbReference type="ARBA" id="ARBA00023101"/>
    </source>
</evidence>
<evidence type="ECO:0000256" key="9">
    <source>
        <dbReference type="ARBA" id="ARBA00048233"/>
    </source>
</evidence>
<organism evidence="12 13">
    <name type="scientific">Stereocaulon virgatum</name>
    <dbReference type="NCBI Taxonomy" id="373712"/>
    <lineage>
        <taxon>Eukaryota</taxon>
        <taxon>Fungi</taxon>
        <taxon>Dikarya</taxon>
        <taxon>Ascomycota</taxon>
        <taxon>Pezizomycotina</taxon>
        <taxon>Lecanoromycetes</taxon>
        <taxon>OSLEUM clade</taxon>
        <taxon>Lecanoromycetidae</taxon>
        <taxon>Lecanorales</taxon>
        <taxon>Lecanorineae</taxon>
        <taxon>Stereocaulaceae</taxon>
        <taxon>Stereocaulon</taxon>
    </lineage>
</organism>
<evidence type="ECO:0000256" key="4">
    <source>
        <dbReference type="ARBA" id="ARBA00022723"/>
    </source>
</evidence>
<keyword evidence="6" id="KW-0186">Copper</keyword>
<accession>A0ABR4A063</accession>
<evidence type="ECO:0000256" key="7">
    <source>
        <dbReference type="ARBA" id="ARBA00023033"/>
    </source>
</evidence>
<comment type="cofactor">
    <cofactor evidence="1">
        <name>Cu(2+)</name>
        <dbReference type="ChEBI" id="CHEBI:29036"/>
    </cofactor>
</comment>
<evidence type="ECO:0000256" key="1">
    <source>
        <dbReference type="ARBA" id="ARBA00001973"/>
    </source>
</evidence>
<sequence length="451" mass="50318">MPADDRGTQARSGVVTGGNLTASLREAFYRVVTMEDYEMFSTKKRLDNTRVQAWGSAESLHDKLHLWCGGGYFGEPAHGHMSWVPVAAFDPIFWLHHNNVDRLFAIWQTLHPKSENKKNWFDDKARAQEGLLPFRKNEDGEYWNSDDVYETADLGYTYSILPKKRDAAGKVVLDRPLDELKKELNELYGATRRAEQKAAVTGVQPEPLKVADALQFNTIAKIQAQIINTNTGTPEAPKVEDQLDVYDYIANVKYERFALQGMPFTIHVLIGKAPENDTPMDAVEYKNVVGQVFNFAAPLEMNHDDNSNNGHTTTQPGGCANCEKQAKEKSESTGQVVLTNALITRYKQQIIHENRDDASQVLASMEPADVIEFLKKNLHWRITGASGSIIPKEQIPSLKVAIAVGKADHYADPTKLSVYRDYEVMYDVTAGRAGGAAPEDNLFAPGTEYHG</sequence>
<evidence type="ECO:0000256" key="2">
    <source>
        <dbReference type="ARBA" id="ARBA00009928"/>
    </source>
</evidence>
<protein>
    <recommendedName>
        <fullName evidence="3">tyrosinase</fullName>
        <ecNumber evidence="3">1.14.18.1</ecNumber>
    </recommendedName>
</protein>
<dbReference type="InterPro" id="IPR008922">
    <property type="entry name" value="Di-copper_centre_dom_sf"/>
</dbReference>
<evidence type="ECO:0000256" key="10">
    <source>
        <dbReference type="ARBA" id="ARBA00048881"/>
    </source>
</evidence>
<keyword evidence="13" id="KW-1185">Reference proteome</keyword>
<dbReference type="Pfam" id="PF18132">
    <property type="entry name" value="Tyrosinase_C"/>
    <property type="match status" value="1"/>
</dbReference>
<name>A0ABR4A063_9LECA</name>
<evidence type="ECO:0000256" key="6">
    <source>
        <dbReference type="ARBA" id="ARBA00023008"/>
    </source>
</evidence>
<dbReference type="Gene3D" id="2.60.310.20">
    <property type="match status" value="1"/>
</dbReference>
<evidence type="ECO:0000256" key="3">
    <source>
        <dbReference type="ARBA" id="ARBA00011906"/>
    </source>
</evidence>
<dbReference type="Pfam" id="PF00264">
    <property type="entry name" value="Tyrosinase"/>
    <property type="match status" value="1"/>
</dbReference>